<accession>A0A432ZSY2</accession>
<dbReference type="Proteomes" id="UP000287996">
    <property type="component" value="Unassembled WGS sequence"/>
</dbReference>
<comment type="caution">
    <text evidence="2">The sequence shown here is derived from an EMBL/GenBank/DDBJ whole genome shotgun (WGS) entry which is preliminary data.</text>
</comment>
<dbReference type="GO" id="GO:0006265">
    <property type="term" value="P:DNA topological change"/>
    <property type="evidence" value="ECO:0007669"/>
    <property type="project" value="InterPro"/>
</dbReference>
<dbReference type="InterPro" id="IPR013498">
    <property type="entry name" value="Topo_IA_Znf"/>
</dbReference>
<dbReference type="AlphaFoldDB" id="A0A432ZSY2"/>
<dbReference type="SUPFAM" id="SSF57783">
    <property type="entry name" value="Zinc beta-ribbon"/>
    <property type="match status" value="2"/>
</dbReference>
<dbReference type="Pfam" id="PF01396">
    <property type="entry name" value="Zn_ribbon_Top1"/>
    <property type="match status" value="4"/>
</dbReference>
<evidence type="ECO:0000313" key="2">
    <source>
        <dbReference type="EMBL" id="RUO81045.1"/>
    </source>
</evidence>
<reference evidence="2 3" key="1">
    <citation type="journal article" date="2011" name="Front. Microbiol.">
        <title>Genomic signatures of strain selection and enhancement in Bacillus atrophaeus var. globigii, a historical biowarfare simulant.</title>
        <authorList>
            <person name="Gibbons H.S."/>
            <person name="Broomall S.M."/>
            <person name="McNew L.A."/>
            <person name="Daligault H."/>
            <person name="Chapman C."/>
            <person name="Bruce D."/>
            <person name="Karavis M."/>
            <person name="Krepps M."/>
            <person name="McGregor P.A."/>
            <person name="Hong C."/>
            <person name="Park K.H."/>
            <person name="Akmal A."/>
            <person name="Feldman A."/>
            <person name="Lin J.S."/>
            <person name="Chang W.E."/>
            <person name="Higgs B.W."/>
            <person name="Demirev P."/>
            <person name="Lindquist J."/>
            <person name="Liem A."/>
            <person name="Fochler E."/>
            <person name="Read T.D."/>
            <person name="Tapia R."/>
            <person name="Johnson S."/>
            <person name="Bishop-Lilly K.A."/>
            <person name="Detter C."/>
            <person name="Han C."/>
            <person name="Sozhamannan S."/>
            <person name="Rosenzweig C.N."/>
            <person name="Skowronski E.W."/>
        </authorList>
    </citation>
    <scope>NUCLEOTIDE SEQUENCE [LARGE SCALE GENOMIC DNA]</scope>
    <source>
        <strain evidence="2 3">CC-PW-9</strain>
    </source>
</reference>
<gene>
    <name evidence="2" type="ORF">CWI84_02740</name>
</gene>
<name>A0A432ZSY2_9GAMM</name>
<dbReference type="EMBL" id="PIQH01000002">
    <property type="protein sequence ID" value="RUO81045.1"/>
    <property type="molecule type" value="Genomic_DNA"/>
</dbReference>
<proteinExistence type="predicted"/>
<feature type="domain" description="DNA topoisomerase type IA zn finger" evidence="1">
    <location>
        <begin position="95"/>
        <end position="132"/>
    </location>
</feature>
<dbReference type="GO" id="GO:0003677">
    <property type="term" value="F:DNA binding"/>
    <property type="evidence" value="ECO:0007669"/>
    <property type="project" value="InterPro"/>
</dbReference>
<feature type="domain" description="DNA topoisomerase type IA zn finger" evidence="1">
    <location>
        <begin position="136"/>
        <end position="159"/>
    </location>
</feature>
<dbReference type="RefSeq" id="WP_126841037.1">
    <property type="nucleotide sequence ID" value="NZ_PIQH01000002.1"/>
</dbReference>
<evidence type="ECO:0000313" key="3">
    <source>
        <dbReference type="Proteomes" id="UP000287996"/>
    </source>
</evidence>
<feature type="domain" description="DNA topoisomerase type IA zn finger" evidence="1">
    <location>
        <begin position="53"/>
        <end position="86"/>
    </location>
</feature>
<dbReference type="Gene3D" id="3.30.65.10">
    <property type="entry name" value="Bacterial Topoisomerase I, domain 1"/>
    <property type="match status" value="3"/>
</dbReference>
<keyword evidence="3" id="KW-1185">Reference proteome</keyword>
<dbReference type="GO" id="GO:0003917">
    <property type="term" value="F:DNA topoisomerase type I (single strand cut, ATP-independent) activity"/>
    <property type="evidence" value="ECO:0007669"/>
    <property type="project" value="InterPro"/>
</dbReference>
<evidence type="ECO:0000259" key="1">
    <source>
        <dbReference type="Pfam" id="PF01396"/>
    </source>
</evidence>
<organism evidence="2 3">
    <name type="scientific">Idiomarina tyrosinivorans</name>
    <dbReference type="NCBI Taxonomy" id="1445662"/>
    <lineage>
        <taxon>Bacteria</taxon>
        <taxon>Pseudomonadati</taxon>
        <taxon>Pseudomonadota</taxon>
        <taxon>Gammaproteobacteria</taxon>
        <taxon>Alteromonadales</taxon>
        <taxon>Idiomarinaceae</taxon>
        <taxon>Idiomarina</taxon>
    </lineage>
</organism>
<dbReference type="GO" id="GO:0005694">
    <property type="term" value="C:chromosome"/>
    <property type="evidence" value="ECO:0007669"/>
    <property type="project" value="InterPro"/>
</dbReference>
<dbReference type="OrthoDB" id="6412825at2"/>
<dbReference type="PANTHER" id="PTHR42785:SF1">
    <property type="entry name" value="DNA TOPOISOMERASE"/>
    <property type="match status" value="1"/>
</dbReference>
<dbReference type="InterPro" id="IPR000380">
    <property type="entry name" value="Topo_IA"/>
</dbReference>
<protein>
    <recommendedName>
        <fullName evidence="1">DNA topoisomerase type IA zn finger domain-containing protein</fullName>
    </recommendedName>
</protein>
<sequence>MSSSSGLCPQCGRELVVKHVGQRSFLGCSGYPDCEYTQGLREQSEIEPQPLGVPCPDCGSELQIKSGRYGLFVGCSNYPNCTFVAEADDDAEQQIACPECHKGKLIGKTSRRGTRFFACDQYPQCQYSLNYPPVNQACPKCQWPVLVEKRRNGVRYLQCPQKSCGYKQESV</sequence>
<dbReference type="PANTHER" id="PTHR42785">
    <property type="entry name" value="DNA TOPOISOMERASE, TYPE IA, CORE"/>
    <property type="match status" value="1"/>
</dbReference>
<feature type="domain" description="DNA topoisomerase type IA zn finger" evidence="1">
    <location>
        <begin position="6"/>
        <end position="39"/>
    </location>
</feature>